<evidence type="ECO:0000313" key="1">
    <source>
        <dbReference type="EMBL" id="MBB5020755.1"/>
    </source>
</evidence>
<accession>A0A7W7Y290</accession>
<keyword evidence="2" id="KW-1185">Reference proteome</keyword>
<protein>
    <submittedName>
        <fullName evidence="1">Uncharacterized protein</fullName>
    </submittedName>
</protein>
<evidence type="ECO:0000313" key="2">
    <source>
        <dbReference type="Proteomes" id="UP000528322"/>
    </source>
</evidence>
<name>A0A7W7Y290_9BACT</name>
<sequence>MFRIFAADAVELQVMCQVLYCIVPGVARKILDNFDSAGNACCMIHSSY</sequence>
<dbReference type="AlphaFoldDB" id="A0A7W7Y290"/>
<dbReference type="EMBL" id="JACHID010000001">
    <property type="protein sequence ID" value="MBB5020755.1"/>
    <property type="molecule type" value="Genomic_DNA"/>
</dbReference>
<dbReference type="RefSeq" id="WP_343067157.1">
    <property type="nucleotide sequence ID" value="NZ_JACHID010000001.1"/>
</dbReference>
<dbReference type="Proteomes" id="UP000528322">
    <property type="component" value="Unassembled WGS sequence"/>
</dbReference>
<proteinExistence type="predicted"/>
<organism evidence="1 2">
    <name type="scientific">Desulfurispira natronophila</name>
    <dbReference type="NCBI Taxonomy" id="682562"/>
    <lineage>
        <taxon>Bacteria</taxon>
        <taxon>Pseudomonadati</taxon>
        <taxon>Chrysiogenota</taxon>
        <taxon>Chrysiogenia</taxon>
        <taxon>Chrysiogenales</taxon>
        <taxon>Chrysiogenaceae</taxon>
        <taxon>Desulfurispira</taxon>
    </lineage>
</organism>
<comment type="caution">
    <text evidence="1">The sequence shown here is derived from an EMBL/GenBank/DDBJ whole genome shotgun (WGS) entry which is preliminary data.</text>
</comment>
<gene>
    <name evidence="1" type="ORF">HNR37_000058</name>
</gene>
<reference evidence="1 2" key="1">
    <citation type="submission" date="2020-08" db="EMBL/GenBank/DDBJ databases">
        <title>Genomic Encyclopedia of Type Strains, Phase IV (KMG-IV): sequencing the most valuable type-strain genomes for metagenomic binning, comparative biology and taxonomic classification.</title>
        <authorList>
            <person name="Goeker M."/>
        </authorList>
    </citation>
    <scope>NUCLEOTIDE SEQUENCE [LARGE SCALE GENOMIC DNA]</scope>
    <source>
        <strain evidence="1 2">DSM 22071</strain>
    </source>
</reference>